<dbReference type="SUPFAM" id="SSF160387">
    <property type="entry name" value="NosL/MerB-like"/>
    <property type="match status" value="1"/>
</dbReference>
<accession>A0A3B0RWV2</accession>
<dbReference type="Gene3D" id="3.30.450.410">
    <property type="match status" value="1"/>
</dbReference>
<reference evidence="1" key="1">
    <citation type="submission" date="2018-06" db="EMBL/GenBank/DDBJ databases">
        <authorList>
            <person name="Zhirakovskaya E."/>
        </authorList>
    </citation>
    <scope>NUCLEOTIDE SEQUENCE</scope>
</reference>
<sequence>MTNSKHETEMSLQDNLTPQIGIPHPVTGLDMSVVSDARVAEALPQLLTEWRMKKRWDDMPPQTRALHQKLLIGYLTTGAPPGIAGLNPAILEDLQQRDLIVLRDGALQSAYPFSTRKTGHKVRINGITNFCVCAIDALGAPAMAEKAAQVALNCAVCDAAITVRIGGAGLELQQAAPKDARIWAGIIPIKGCAADTQCQSMLAFCGDQHLNHWRGQQPGPTNGFAFSIAQALQAGAAIFRPFLQKGTAPT</sequence>
<evidence type="ECO:0000313" key="1">
    <source>
        <dbReference type="EMBL" id="VAV96489.1"/>
    </source>
</evidence>
<dbReference type="AlphaFoldDB" id="A0A3B0RWV2"/>
<proteinExistence type="predicted"/>
<name>A0A3B0RWV2_9ZZZZ</name>
<organism evidence="1">
    <name type="scientific">hydrothermal vent metagenome</name>
    <dbReference type="NCBI Taxonomy" id="652676"/>
    <lineage>
        <taxon>unclassified sequences</taxon>
        <taxon>metagenomes</taxon>
        <taxon>ecological metagenomes</taxon>
    </lineage>
</organism>
<dbReference type="InterPro" id="IPR004927">
    <property type="entry name" value="MerB"/>
</dbReference>
<evidence type="ECO:0008006" key="2">
    <source>
        <dbReference type="Google" id="ProtNLM"/>
    </source>
</evidence>
<dbReference type="GO" id="GO:0018836">
    <property type="term" value="F:alkylmercury lyase activity"/>
    <property type="evidence" value="ECO:0007669"/>
    <property type="project" value="InterPro"/>
</dbReference>
<dbReference type="EMBL" id="UOEG01000148">
    <property type="protein sequence ID" value="VAV96489.1"/>
    <property type="molecule type" value="Genomic_DNA"/>
</dbReference>
<dbReference type="InterPro" id="IPR053717">
    <property type="entry name" value="MerB_lyase_sf"/>
</dbReference>
<protein>
    <recommendedName>
        <fullName evidence="2">Alkylmercury lyase</fullName>
    </recommendedName>
</protein>
<dbReference type="Pfam" id="PF03243">
    <property type="entry name" value="MerB"/>
    <property type="match status" value="1"/>
</dbReference>
<gene>
    <name evidence="1" type="ORF">MNBD_ALPHA07-1033</name>
</gene>